<feature type="region of interest" description="Disordered" evidence="7">
    <location>
        <begin position="373"/>
        <end position="415"/>
    </location>
</feature>
<dbReference type="InterPro" id="IPR036627">
    <property type="entry name" value="CobW-likC_sf"/>
</dbReference>
<dbReference type="PANTHER" id="PTHR13748">
    <property type="entry name" value="COBW-RELATED"/>
    <property type="match status" value="1"/>
</dbReference>
<dbReference type="EMBL" id="CAXAMN010013224">
    <property type="protein sequence ID" value="CAK9040170.1"/>
    <property type="molecule type" value="Genomic_DNA"/>
</dbReference>
<keyword evidence="1" id="KW-0547">Nucleotide-binding</keyword>
<dbReference type="Proteomes" id="UP001642484">
    <property type="component" value="Unassembled WGS sequence"/>
</dbReference>
<evidence type="ECO:0000313" key="10">
    <source>
        <dbReference type="Proteomes" id="UP001642484"/>
    </source>
</evidence>
<dbReference type="InterPro" id="IPR011629">
    <property type="entry name" value="CobW-like_C"/>
</dbReference>
<name>A0ABP0LLY3_9DINO</name>
<dbReference type="Pfam" id="PF02492">
    <property type="entry name" value="cobW"/>
    <property type="match status" value="1"/>
</dbReference>
<evidence type="ECO:0000256" key="5">
    <source>
        <dbReference type="ARBA" id="ARBA00049117"/>
    </source>
</evidence>
<feature type="domain" description="CobW C-terminal" evidence="8">
    <location>
        <begin position="418"/>
        <end position="515"/>
    </location>
</feature>
<feature type="compositionally biased region" description="Basic and acidic residues" evidence="7">
    <location>
        <begin position="384"/>
        <end position="415"/>
    </location>
</feature>
<gene>
    <name evidence="9" type="ORF">CCMP2556_LOCUS21669</name>
</gene>
<evidence type="ECO:0000256" key="4">
    <source>
        <dbReference type="ARBA" id="ARBA00034320"/>
    </source>
</evidence>
<dbReference type="SUPFAM" id="SSF90002">
    <property type="entry name" value="Hypothetical protein YjiA, C-terminal domain"/>
    <property type="match status" value="1"/>
</dbReference>
<keyword evidence="2" id="KW-0378">Hydrolase</keyword>
<dbReference type="Gene3D" id="3.40.50.300">
    <property type="entry name" value="P-loop containing nucleotide triphosphate hydrolases"/>
    <property type="match status" value="1"/>
</dbReference>
<evidence type="ECO:0000256" key="1">
    <source>
        <dbReference type="ARBA" id="ARBA00022741"/>
    </source>
</evidence>
<evidence type="ECO:0000256" key="3">
    <source>
        <dbReference type="ARBA" id="ARBA00023186"/>
    </source>
</evidence>
<dbReference type="Gene3D" id="3.30.1220.10">
    <property type="entry name" value="CobW-like, C-terminal domain"/>
    <property type="match status" value="1"/>
</dbReference>
<sequence length="522" mass="58496">MAVWEEEVQRKLKENEPMEAMKVLMMEMRSFSEKPCVLQLGIDTRSFYKDPAGFGLAMKEAGASMEDIRSFSCILLHRGLVFLALQQPARGQRDLRAAQDMGASGEALQQGLKEARQALERLEEQERQEQRQRQVPITVLTGFLGAGKTTLLNYILKAQHGFRFAVIENEVGQIGIDNQLLEASGVKRTQESVILLDNGCLCCTVRSDLVEAVKQILLKADAEAANRQAAQDGPAARRALDGILIETTGLADPGPVCKTFFVDEELRERTRVDGVLTVIDTVHFLQQLQRERSADAVNESAQQVAFADKVLLNKVDVAGEDVVRQVERAIRSMNSCCPILRCSLAKRPQELPLDELLRVESFNLDKVIQELGTQEPPLKRARHGHETDGHGHETDGHGHGHLHGHEEAPERSRHDSGVGTCSFVLHKPLVLERFRQVMNALRAEHAVDLYRYKGMVCVKETSGNLRRAVLQGVHDMCEFEPRGDWPGGKPTISQLVFIGRNLEKEKWRRLFEKCQLGLLDEP</sequence>
<protein>
    <recommendedName>
        <fullName evidence="8">CobW C-terminal domain-containing protein</fullName>
    </recommendedName>
</protein>
<dbReference type="InterPro" id="IPR003495">
    <property type="entry name" value="CobW/HypB/UreG_nucleotide-bd"/>
</dbReference>
<comment type="similarity">
    <text evidence="4">Belongs to the SIMIBI class G3E GTPase family. ZNG1 subfamily.</text>
</comment>
<dbReference type="PANTHER" id="PTHR13748:SF62">
    <property type="entry name" value="COBW DOMAIN-CONTAINING PROTEIN"/>
    <property type="match status" value="1"/>
</dbReference>
<evidence type="ECO:0000259" key="8">
    <source>
        <dbReference type="SMART" id="SM00833"/>
    </source>
</evidence>
<comment type="catalytic activity">
    <reaction evidence="5">
        <text>GTP + H2O = GDP + phosphate + H(+)</text>
        <dbReference type="Rhea" id="RHEA:19669"/>
        <dbReference type="ChEBI" id="CHEBI:15377"/>
        <dbReference type="ChEBI" id="CHEBI:15378"/>
        <dbReference type="ChEBI" id="CHEBI:37565"/>
        <dbReference type="ChEBI" id="CHEBI:43474"/>
        <dbReference type="ChEBI" id="CHEBI:58189"/>
    </reaction>
    <physiologicalReaction direction="left-to-right" evidence="5">
        <dbReference type="Rhea" id="RHEA:19670"/>
    </physiologicalReaction>
</comment>
<feature type="coiled-coil region" evidence="6">
    <location>
        <begin position="105"/>
        <end position="135"/>
    </location>
</feature>
<dbReference type="SMART" id="SM00833">
    <property type="entry name" value="CobW_C"/>
    <property type="match status" value="1"/>
</dbReference>
<evidence type="ECO:0000256" key="6">
    <source>
        <dbReference type="SAM" id="Coils"/>
    </source>
</evidence>
<comment type="caution">
    <text evidence="9">The sequence shown here is derived from an EMBL/GenBank/DDBJ whole genome shotgun (WGS) entry which is preliminary data.</text>
</comment>
<evidence type="ECO:0000313" key="9">
    <source>
        <dbReference type="EMBL" id="CAK9040170.1"/>
    </source>
</evidence>
<dbReference type="InterPro" id="IPR027417">
    <property type="entry name" value="P-loop_NTPase"/>
</dbReference>
<reference evidence="9 10" key="1">
    <citation type="submission" date="2024-02" db="EMBL/GenBank/DDBJ databases">
        <authorList>
            <person name="Chen Y."/>
            <person name="Shah S."/>
            <person name="Dougan E. K."/>
            <person name="Thang M."/>
            <person name="Chan C."/>
        </authorList>
    </citation>
    <scope>NUCLEOTIDE SEQUENCE [LARGE SCALE GENOMIC DNA]</scope>
</reference>
<keyword evidence="10" id="KW-1185">Reference proteome</keyword>
<dbReference type="InterPro" id="IPR051316">
    <property type="entry name" value="Zinc-reg_GTPase_activator"/>
</dbReference>
<dbReference type="SUPFAM" id="SSF52540">
    <property type="entry name" value="P-loop containing nucleoside triphosphate hydrolases"/>
    <property type="match status" value="1"/>
</dbReference>
<dbReference type="CDD" id="cd03112">
    <property type="entry name" value="CobW-like"/>
    <property type="match status" value="1"/>
</dbReference>
<organism evidence="9 10">
    <name type="scientific">Durusdinium trenchii</name>
    <dbReference type="NCBI Taxonomy" id="1381693"/>
    <lineage>
        <taxon>Eukaryota</taxon>
        <taxon>Sar</taxon>
        <taxon>Alveolata</taxon>
        <taxon>Dinophyceae</taxon>
        <taxon>Suessiales</taxon>
        <taxon>Symbiodiniaceae</taxon>
        <taxon>Durusdinium</taxon>
    </lineage>
</organism>
<keyword evidence="6" id="KW-0175">Coiled coil</keyword>
<dbReference type="Pfam" id="PF07683">
    <property type="entry name" value="CobW_C"/>
    <property type="match status" value="1"/>
</dbReference>
<evidence type="ECO:0000256" key="2">
    <source>
        <dbReference type="ARBA" id="ARBA00022801"/>
    </source>
</evidence>
<accession>A0ABP0LLY3</accession>
<keyword evidence="3" id="KW-0143">Chaperone</keyword>
<proteinExistence type="inferred from homology"/>
<evidence type="ECO:0000256" key="7">
    <source>
        <dbReference type="SAM" id="MobiDB-lite"/>
    </source>
</evidence>